<gene>
    <name evidence="3" type="ORF">OE88DRAFT_1650135</name>
</gene>
<dbReference type="SUPFAM" id="SSF48317">
    <property type="entry name" value="Acid phosphatase/Vanadium-dependent haloperoxidase"/>
    <property type="match status" value="1"/>
</dbReference>
<keyword evidence="4" id="KW-1185">Reference proteome</keyword>
<evidence type="ECO:0000259" key="2">
    <source>
        <dbReference type="SMART" id="SM00014"/>
    </source>
</evidence>
<organism evidence="3 4">
    <name type="scientific">Heliocybe sulcata</name>
    <dbReference type="NCBI Taxonomy" id="5364"/>
    <lineage>
        <taxon>Eukaryota</taxon>
        <taxon>Fungi</taxon>
        <taxon>Dikarya</taxon>
        <taxon>Basidiomycota</taxon>
        <taxon>Agaricomycotina</taxon>
        <taxon>Agaricomycetes</taxon>
        <taxon>Gloeophyllales</taxon>
        <taxon>Gloeophyllaceae</taxon>
        <taxon>Heliocybe</taxon>
    </lineage>
</organism>
<dbReference type="AlphaFoldDB" id="A0A5C3NFN8"/>
<dbReference type="Gene3D" id="1.20.144.10">
    <property type="entry name" value="Phosphatidic acid phosphatase type 2/haloperoxidase"/>
    <property type="match status" value="1"/>
</dbReference>
<proteinExistence type="predicted"/>
<evidence type="ECO:0000313" key="4">
    <source>
        <dbReference type="Proteomes" id="UP000305948"/>
    </source>
</evidence>
<dbReference type="SMART" id="SM00014">
    <property type="entry name" value="acidPPc"/>
    <property type="match status" value="1"/>
</dbReference>
<dbReference type="InterPro" id="IPR000326">
    <property type="entry name" value="PAP2/HPO"/>
</dbReference>
<dbReference type="PANTHER" id="PTHR14969:SF13">
    <property type="entry name" value="AT30094P"/>
    <property type="match status" value="1"/>
</dbReference>
<keyword evidence="1" id="KW-1133">Transmembrane helix</keyword>
<feature type="transmembrane region" description="Helical" evidence="1">
    <location>
        <begin position="21"/>
        <end position="39"/>
    </location>
</feature>
<dbReference type="Proteomes" id="UP000305948">
    <property type="component" value="Unassembled WGS sequence"/>
</dbReference>
<feature type="transmembrane region" description="Helical" evidence="1">
    <location>
        <begin position="82"/>
        <end position="101"/>
    </location>
</feature>
<protein>
    <submittedName>
        <fullName evidence="3">PAP2-domain-containing protein</fullName>
    </submittedName>
</protein>
<accession>A0A5C3NFN8</accession>
<feature type="domain" description="Phosphatidic acid phosphatase type 2/haloperoxidase" evidence="2">
    <location>
        <begin position="47"/>
        <end position="163"/>
    </location>
</feature>
<keyword evidence="1" id="KW-0812">Transmembrane</keyword>
<reference evidence="3 4" key="1">
    <citation type="journal article" date="2019" name="Nat. Ecol. Evol.">
        <title>Megaphylogeny resolves global patterns of mushroom evolution.</title>
        <authorList>
            <person name="Varga T."/>
            <person name="Krizsan K."/>
            <person name="Foldi C."/>
            <person name="Dima B."/>
            <person name="Sanchez-Garcia M."/>
            <person name="Sanchez-Ramirez S."/>
            <person name="Szollosi G.J."/>
            <person name="Szarkandi J.G."/>
            <person name="Papp V."/>
            <person name="Albert L."/>
            <person name="Andreopoulos W."/>
            <person name="Angelini C."/>
            <person name="Antonin V."/>
            <person name="Barry K.W."/>
            <person name="Bougher N.L."/>
            <person name="Buchanan P."/>
            <person name="Buyck B."/>
            <person name="Bense V."/>
            <person name="Catcheside P."/>
            <person name="Chovatia M."/>
            <person name="Cooper J."/>
            <person name="Damon W."/>
            <person name="Desjardin D."/>
            <person name="Finy P."/>
            <person name="Geml J."/>
            <person name="Haridas S."/>
            <person name="Hughes K."/>
            <person name="Justo A."/>
            <person name="Karasinski D."/>
            <person name="Kautmanova I."/>
            <person name="Kiss B."/>
            <person name="Kocsube S."/>
            <person name="Kotiranta H."/>
            <person name="LaButti K.M."/>
            <person name="Lechner B.E."/>
            <person name="Liimatainen K."/>
            <person name="Lipzen A."/>
            <person name="Lukacs Z."/>
            <person name="Mihaltcheva S."/>
            <person name="Morgado L.N."/>
            <person name="Niskanen T."/>
            <person name="Noordeloos M.E."/>
            <person name="Ohm R.A."/>
            <person name="Ortiz-Santana B."/>
            <person name="Ovrebo C."/>
            <person name="Racz N."/>
            <person name="Riley R."/>
            <person name="Savchenko A."/>
            <person name="Shiryaev A."/>
            <person name="Soop K."/>
            <person name="Spirin V."/>
            <person name="Szebenyi C."/>
            <person name="Tomsovsky M."/>
            <person name="Tulloss R.E."/>
            <person name="Uehling J."/>
            <person name="Grigoriev I.V."/>
            <person name="Vagvolgyi C."/>
            <person name="Papp T."/>
            <person name="Martin F.M."/>
            <person name="Miettinen O."/>
            <person name="Hibbett D.S."/>
            <person name="Nagy L.G."/>
        </authorList>
    </citation>
    <scope>NUCLEOTIDE SEQUENCE [LARGE SCALE GENOMIC DNA]</scope>
    <source>
        <strain evidence="3 4">OMC1185</strain>
    </source>
</reference>
<feature type="transmembrane region" description="Helical" evidence="1">
    <location>
        <begin position="147"/>
        <end position="166"/>
    </location>
</feature>
<dbReference type="OrthoDB" id="302705at2759"/>
<dbReference type="GO" id="GO:0042392">
    <property type="term" value="F:sphingosine-1-phosphate phosphatase activity"/>
    <property type="evidence" value="ECO:0007669"/>
    <property type="project" value="TreeGrafter"/>
</dbReference>
<feature type="transmembrane region" description="Helical" evidence="1">
    <location>
        <begin position="45"/>
        <end position="62"/>
    </location>
</feature>
<name>A0A5C3NFN8_9AGAM</name>
<dbReference type="Pfam" id="PF01569">
    <property type="entry name" value="PAP2"/>
    <property type="match status" value="1"/>
</dbReference>
<dbReference type="PANTHER" id="PTHR14969">
    <property type="entry name" value="SPHINGOSINE-1-PHOSPHATE PHOSPHOHYDROLASE"/>
    <property type="match status" value="1"/>
</dbReference>
<dbReference type="EMBL" id="ML213503">
    <property type="protein sequence ID" value="TFK56709.1"/>
    <property type="molecule type" value="Genomic_DNA"/>
</dbReference>
<keyword evidence="1" id="KW-0472">Membrane</keyword>
<dbReference type="STRING" id="5364.A0A5C3NFN8"/>
<dbReference type="InterPro" id="IPR036938">
    <property type="entry name" value="PAP2/HPO_sf"/>
</dbReference>
<evidence type="ECO:0000313" key="3">
    <source>
        <dbReference type="EMBL" id="TFK56709.1"/>
    </source>
</evidence>
<evidence type="ECO:0000256" key="1">
    <source>
        <dbReference type="SAM" id="Phobius"/>
    </source>
</evidence>
<feature type="transmembrane region" description="Helical" evidence="1">
    <location>
        <begin position="121"/>
        <end position="140"/>
    </location>
</feature>
<sequence>MVAASDYDARGYQGQPWWLLILRKINIPIIGIAGAFVLYTRSSGALYGCIGATICSLVAKALKRVIRQPRPLLRSDKKKPTYGMPSTHSASVAFFTTYIYLSCAHLPIHPSLPSGQAIRVLPPLLSLPCAVVIAGSRIWLGKHTLTQVAVGCGFGVIFAVTWFHLWTRGLNDCGRQLEDLLRQYTYLMQ</sequence>